<dbReference type="InterPro" id="IPR008160">
    <property type="entry name" value="Collagen"/>
</dbReference>
<gene>
    <name evidence="3" type="ORF">EV148_101259</name>
</gene>
<sequence>MRIRTLPAHLPLALALTQLPTIACAQTAQLPDFTYQGRLQQDGHPANGTYDLGFALYDAATGGNMIGTEQTEPQFPVTDGLFTVDLAFPAAFDGQQRWLEVKVNGQPLSPRQAISTTPVAQYALSGNPGPTGPQGVPGPAGPTGPAGSQGATGATGPQGPAGPQGPQGATGPRGATRGIVATVVNADGTAQVPTACTITKPGTGQYFFACPPALFNGHLAQPMVTALGSAIVTEYTGYSTGTTINVDLHLSADAVFNIALIEVGDTPLSSTNAAPDSAAPVRIGTMPPR</sequence>
<protein>
    <submittedName>
        <fullName evidence="3">Collagen triple helix repeat protein</fullName>
    </submittedName>
</protein>
<dbReference type="Proteomes" id="UP000294862">
    <property type="component" value="Unassembled WGS sequence"/>
</dbReference>
<feature type="region of interest" description="Disordered" evidence="1">
    <location>
        <begin position="269"/>
        <end position="289"/>
    </location>
</feature>
<keyword evidence="4" id="KW-1185">Reference proteome</keyword>
<feature type="compositionally biased region" description="Low complexity" evidence="1">
    <location>
        <begin position="164"/>
        <end position="175"/>
    </location>
</feature>
<dbReference type="Pfam" id="PF01391">
    <property type="entry name" value="Collagen"/>
    <property type="match status" value="1"/>
</dbReference>
<feature type="compositionally biased region" description="Low complexity" evidence="1">
    <location>
        <begin position="143"/>
        <end position="158"/>
    </location>
</feature>
<dbReference type="PANTHER" id="PTHR24637:SF421">
    <property type="entry name" value="CUTICLE COLLAGEN DPY-2"/>
    <property type="match status" value="1"/>
</dbReference>
<evidence type="ECO:0000256" key="2">
    <source>
        <dbReference type="SAM" id="SignalP"/>
    </source>
</evidence>
<dbReference type="EMBL" id="SLWQ01000001">
    <property type="protein sequence ID" value="TCO42852.1"/>
    <property type="molecule type" value="Genomic_DNA"/>
</dbReference>
<dbReference type="OrthoDB" id="5946001at2"/>
<evidence type="ECO:0000313" key="3">
    <source>
        <dbReference type="EMBL" id="TCO42852.1"/>
    </source>
</evidence>
<keyword evidence="2" id="KW-0732">Signal</keyword>
<comment type="caution">
    <text evidence="3">The sequence shown here is derived from an EMBL/GenBank/DDBJ whole genome shotgun (WGS) entry which is preliminary data.</text>
</comment>
<evidence type="ECO:0000256" key="1">
    <source>
        <dbReference type="SAM" id="MobiDB-lite"/>
    </source>
</evidence>
<feature type="region of interest" description="Disordered" evidence="1">
    <location>
        <begin position="121"/>
        <end position="175"/>
    </location>
</feature>
<dbReference type="AlphaFoldDB" id="A0A4R2IF81"/>
<proteinExistence type="predicted"/>
<accession>A0A4R2IF81</accession>
<keyword evidence="3" id="KW-0176">Collagen</keyword>
<dbReference type="Gene3D" id="1.20.5.320">
    <property type="entry name" value="6-Phosphogluconate Dehydrogenase, domain 3"/>
    <property type="match status" value="1"/>
</dbReference>
<feature type="chain" id="PRO_5020288567" evidence="2">
    <location>
        <begin position="26"/>
        <end position="289"/>
    </location>
</feature>
<organism evidence="3 4">
    <name type="scientific">Dokdonella fugitiva</name>
    <dbReference type="NCBI Taxonomy" id="328517"/>
    <lineage>
        <taxon>Bacteria</taxon>
        <taxon>Pseudomonadati</taxon>
        <taxon>Pseudomonadota</taxon>
        <taxon>Gammaproteobacteria</taxon>
        <taxon>Lysobacterales</taxon>
        <taxon>Rhodanobacteraceae</taxon>
        <taxon>Dokdonella</taxon>
    </lineage>
</organism>
<evidence type="ECO:0000313" key="4">
    <source>
        <dbReference type="Proteomes" id="UP000294862"/>
    </source>
</evidence>
<dbReference type="RefSeq" id="WP_158287254.1">
    <property type="nucleotide sequence ID" value="NZ_SLWQ01000001.1"/>
</dbReference>
<name>A0A4R2IF81_9GAMM</name>
<feature type="signal peptide" evidence="2">
    <location>
        <begin position="1"/>
        <end position="25"/>
    </location>
</feature>
<reference evidence="3 4" key="1">
    <citation type="journal article" date="2015" name="Stand. Genomic Sci.">
        <title>Genomic Encyclopedia of Bacterial and Archaeal Type Strains, Phase III: the genomes of soil and plant-associated and newly described type strains.</title>
        <authorList>
            <person name="Whitman W.B."/>
            <person name="Woyke T."/>
            <person name="Klenk H.P."/>
            <person name="Zhou Y."/>
            <person name="Lilburn T.G."/>
            <person name="Beck B.J."/>
            <person name="De Vos P."/>
            <person name="Vandamme P."/>
            <person name="Eisen J.A."/>
            <person name="Garrity G."/>
            <person name="Hugenholtz P."/>
            <person name="Kyrpides N.C."/>
        </authorList>
    </citation>
    <scope>NUCLEOTIDE SEQUENCE [LARGE SCALE GENOMIC DNA]</scope>
    <source>
        <strain evidence="3 4">A3</strain>
    </source>
</reference>
<dbReference type="PANTHER" id="PTHR24637">
    <property type="entry name" value="COLLAGEN"/>
    <property type="match status" value="1"/>
</dbReference>